<dbReference type="Proteomes" id="UP001501176">
    <property type="component" value="Unassembled WGS sequence"/>
</dbReference>
<proteinExistence type="predicted"/>
<accession>A0ABN0TPC6</accession>
<dbReference type="Gene3D" id="2.60.120.10">
    <property type="entry name" value="Jelly Rolls"/>
    <property type="match status" value="1"/>
</dbReference>
<comment type="caution">
    <text evidence="1">The sequence shown here is derived from an EMBL/GenBank/DDBJ whole genome shotgun (WGS) entry which is preliminary data.</text>
</comment>
<dbReference type="SUPFAM" id="SSF51182">
    <property type="entry name" value="RmlC-like cupins"/>
    <property type="match status" value="1"/>
</dbReference>
<dbReference type="InterPro" id="IPR010282">
    <property type="entry name" value="Uncharacterised_HutD/Ves"/>
</dbReference>
<gene>
    <name evidence="1" type="ORF">GCM10009125_14610</name>
</gene>
<sequence length="218" mass="23570">MSPEGFSDTLPAVDGRAAASGLRVVRAAGLREIAWKNGGGVTREIAIHPEGAGMDDFLWRASAADIDAPGPFSRWEGFDRVLFVTRGGPVRLAREDTGQSVVLSAGQGFCFAGETPYRCDELSGGPVRDFNLMLRRSRALGRVQAWRGSLVRHLAPGHWLCHGYRGTYEFEISDRSGRDVLEAGDTAHLSVASGEHPILRMVPRSNDAGLIIAWIEAA</sequence>
<dbReference type="PANTHER" id="PTHR37943:SF1">
    <property type="entry name" value="PROTEIN VES"/>
    <property type="match status" value="1"/>
</dbReference>
<evidence type="ECO:0000313" key="1">
    <source>
        <dbReference type="EMBL" id="GAA0226726.1"/>
    </source>
</evidence>
<dbReference type="InterPro" id="IPR014710">
    <property type="entry name" value="RmlC-like_jellyroll"/>
</dbReference>
<name>A0ABN0TPC6_9BURK</name>
<organism evidence="1 2">
    <name type="scientific">Castellaniella daejeonensis</name>
    <dbReference type="NCBI Taxonomy" id="659013"/>
    <lineage>
        <taxon>Bacteria</taxon>
        <taxon>Pseudomonadati</taxon>
        <taxon>Pseudomonadota</taxon>
        <taxon>Betaproteobacteria</taxon>
        <taxon>Burkholderiales</taxon>
        <taxon>Alcaligenaceae</taxon>
        <taxon>Castellaniella</taxon>
    </lineage>
</organism>
<dbReference type="PANTHER" id="PTHR37943">
    <property type="entry name" value="PROTEIN VES"/>
    <property type="match status" value="1"/>
</dbReference>
<dbReference type="CDD" id="cd20293">
    <property type="entry name" value="cupin_HutD_N"/>
    <property type="match status" value="1"/>
</dbReference>
<protein>
    <recommendedName>
        <fullName evidence="3">HutD family protein</fullName>
    </recommendedName>
</protein>
<dbReference type="EMBL" id="BAAAFN010000011">
    <property type="protein sequence ID" value="GAA0226726.1"/>
    <property type="molecule type" value="Genomic_DNA"/>
</dbReference>
<keyword evidence="2" id="KW-1185">Reference proteome</keyword>
<reference evidence="1 2" key="1">
    <citation type="journal article" date="2019" name="Int. J. Syst. Evol. Microbiol.">
        <title>The Global Catalogue of Microorganisms (GCM) 10K type strain sequencing project: providing services to taxonomists for standard genome sequencing and annotation.</title>
        <authorList>
            <consortium name="The Broad Institute Genomics Platform"/>
            <consortium name="The Broad Institute Genome Sequencing Center for Infectious Disease"/>
            <person name="Wu L."/>
            <person name="Ma J."/>
        </authorList>
    </citation>
    <scope>NUCLEOTIDE SEQUENCE [LARGE SCALE GENOMIC DNA]</scope>
    <source>
        <strain evidence="1 2">JCM 16240</strain>
    </source>
</reference>
<dbReference type="InterPro" id="IPR011051">
    <property type="entry name" value="RmlC_Cupin_sf"/>
</dbReference>
<dbReference type="Pfam" id="PF05962">
    <property type="entry name" value="HutD"/>
    <property type="match status" value="1"/>
</dbReference>
<evidence type="ECO:0008006" key="3">
    <source>
        <dbReference type="Google" id="ProtNLM"/>
    </source>
</evidence>
<evidence type="ECO:0000313" key="2">
    <source>
        <dbReference type="Proteomes" id="UP001501176"/>
    </source>
</evidence>